<accession>A0A7Y7QFS2</accession>
<dbReference type="AlphaFoldDB" id="A0A7Y7QFS2"/>
<protein>
    <submittedName>
        <fullName evidence="1">Uncharacterized protein</fullName>
    </submittedName>
</protein>
<name>A0A7Y7QFS2_LACRH</name>
<comment type="caution">
    <text evidence="1">The sequence shown here is derived from an EMBL/GenBank/DDBJ whole genome shotgun (WGS) entry which is preliminary data.</text>
</comment>
<evidence type="ECO:0000313" key="2">
    <source>
        <dbReference type="Proteomes" id="UP000542889"/>
    </source>
</evidence>
<sequence>MQAFYKHHPATVWQISKTNQRPDWVQEAFDQNYLTWLDDRLRIVMAGLYSPMIPSLQNEKADIFHVQGVMFGITSIGYLGDYLDVTNHRVVTKEQFSKHYQIHAPGTWT</sequence>
<organism evidence="1 2">
    <name type="scientific">Lacticaseibacillus rhamnosus</name>
    <name type="common">Lactobacillus rhamnosus</name>
    <dbReference type="NCBI Taxonomy" id="47715"/>
    <lineage>
        <taxon>Bacteria</taxon>
        <taxon>Bacillati</taxon>
        <taxon>Bacillota</taxon>
        <taxon>Bacilli</taxon>
        <taxon>Lactobacillales</taxon>
        <taxon>Lactobacillaceae</taxon>
        <taxon>Lacticaseibacillus</taxon>
    </lineage>
</organism>
<gene>
    <name evidence="1" type="ORF">HWN39_07445</name>
</gene>
<dbReference type="RefSeq" id="WP_005715865.1">
    <property type="nucleotide sequence ID" value="NZ_JABXWP010000009.1"/>
</dbReference>
<proteinExistence type="predicted"/>
<dbReference type="EMBL" id="JABXWP010000009">
    <property type="protein sequence ID" value="NVO88337.1"/>
    <property type="molecule type" value="Genomic_DNA"/>
</dbReference>
<evidence type="ECO:0000313" key="1">
    <source>
        <dbReference type="EMBL" id="NVO88337.1"/>
    </source>
</evidence>
<dbReference type="Proteomes" id="UP000542889">
    <property type="component" value="Unassembled WGS sequence"/>
</dbReference>
<reference evidence="1 2" key="1">
    <citation type="submission" date="2020-06" db="EMBL/GenBank/DDBJ databases">
        <title>Lactobacillus rhamnosus QC,genome.</title>
        <authorList>
            <person name="Yi H."/>
            <person name="Jin M."/>
        </authorList>
    </citation>
    <scope>NUCLEOTIDE SEQUENCE [LARGE SCALE GENOMIC DNA]</scope>
    <source>
        <strain evidence="1 2">QC</strain>
    </source>
</reference>